<proteinExistence type="predicted"/>
<accession>A0A6J5ME53</accession>
<gene>
    <name evidence="1" type="ORF">UFOVP447_198</name>
</gene>
<sequence>MNIFYLDEDPRQCAEWMVDKHVVKMIVETAQLLSTAHRILDGEEVVVQLQHKDTGKVKKKNVWILPDDRNDVVYACTHRNHPSAIWCRESVENYNWTVDHLYALGQEYTYRYGKKHATIEKCFYTLQSPPHGLRTWDWTKPPSAMDESYIISDDPIVNYRNYYKYGKSKLHAWKNRDTPAWIL</sequence>
<organism evidence="1">
    <name type="scientific">uncultured Caudovirales phage</name>
    <dbReference type="NCBI Taxonomy" id="2100421"/>
    <lineage>
        <taxon>Viruses</taxon>
        <taxon>Duplodnaviria</taxon>
        <taxon>Heunggongvirae</taxon>
        <taxon>Uroviricota</taxon>
        <taxon>Caudoviricetes</taxon>
        <taxon>Peduoviridae</taxon>
        <taxon>Maltschvirus</taxon>
        <taxon>Maltschvirus maltsch</taxon>
    </lineage>
</organism>
<reference evidence="1" key="1">
    <citation type="submission" date="2020-04" db="EMBL/GenBank/DDBJ databases">
        <authorList>
            <person name="Chiriac C."/>
            <person name="Salcher M."/>
            <person name="Ghai R."/>
            <person name="Kavagutti S V."/>
        </authorList>
    </citation>
    <scope>NUCLEOTIDE SEQUENCE</scope>
</reference>
<dbReference type="EMBL" id="LR796423">
    <property type="protein sequence ID" value="CAB4143643.1"/>
    <property type="molecule type" value="Genomic_DNA"/>
</dbReference>
<evidence type="ECO:0000313" key="1">
    <source>
        <dbReference type="EMBL" id="CAB4143643.1"/>
    </source>
</evidence>
<protein>
    <submittedName>
        <fullName evidence="1">Uncharacterized protein</fullName>
    </submittedName>
</protein>
<name>A0A6J5ME53_9CAUD</name>